<evidence type="ECO:0000313" key="2">
    <source>
        <dbReference type="Proteomes" id="UP001145114"/>
    </source>
</evidence>
<reference evidence="1" key="1">
    <citation type="submission" date="2022-06" db="EMBL/GenBank/DDBJ databases">
        <title>Phylogenomic reconstructions and comparative analyses of Kickxellomycotina fungi.</title>
        <authorList>
            <person name="Reynolds N.K."/>
            <person name="Stajich J.E."/>
            <person name="Barry K."/>
            <person name="Grigoriev I.V."/>
            <person name="Crous P."/>
            <person name="Smith M.E."/>
        </authorList>
    </citation>
    <scope>NUCLEOTIDE SEQUENCE</scope>
    <source>
        <strain evidence="1">RSA 2271</strain>
    </source>
</reference>
<evidence type="ECO:0000313" key="1">
    <source>
        <dbReference type="EMBL" id="KAJ1678852.1"/>
    </source>
</evidence>
<dbReference type="EMBL" id="JAMZIH010000803">
    <property type="protein sequence ID" value="KAJ1678852.1"/>
    <property type="molecule type" value="Genomic_DNA"/>
</dbReference>
<feature type="non-terminal residue" evidence="1">
    <location>
        <position position="1"/>
    </location>
</feature>
<accession>A0ACC1HUD9</accession>
<dbReference type="Proteomes" id="UP001145114">
    <property type="component" value="Unassembled WGS sequence"/>
</dbReference>
<gene>
    <name evidence="1" type="ORF">EV182_003225</name>
</gene>
<keyword evidence="2" id="KW-1185">Reference proteome</keyword>
<sequence length="482" mass="52832">LYIEDIQCDLPKTLQEAGDDEEMAAVSSFLGPPLIFYPCNQTFQAQYQLASLLSRINRYRNQIHQEKDGLFGIKFREYNAELEQWRVTWHSFVDHDAILRQNYDEVEDKVQLLNRIHLCSMFHFIRIALCLRKEADTGEISKLSEDNAKALEWSRHVVYESSNIIMMFCPLLNRYSEYKRPAFFSVAMYFSGLISVFACSWFPRPEVVNKAVSDIEAVFNFMERVTKSWGFSSDLITSLRRVIIECDLGSKLKSNVGADGRQGSEKVTDLLASVPTSPREYLDRHSLVPETTAKGQEPGAVGGASSNGNGGKPWNPTILSHIGSHGSSTMVASCQPCDHGSAMPSSTTANKRVPHMPAEDALLQAQSIASTAAAAVAAATTASSNPRAANFVHPQFMQQVTASIQSSVLPGPQSTFDASFIMDGQYASGIQTSAATVGGGGMGVAGPSINLGPHFTAAHDPNIFLSALFNSTNNPFIQQQQR</sequence>
<comment type="caution">
    <text evidence="1">The sequence shown here is derived from an EMBL/GenBank/DDBJ whole genome shotgun (WGS) entry which is preliminary data.</text>
</comment>
<proteinExistence type="predicted"/>
<protein>
    <submittedName>
        <fullName evidence="1">Uncharacterized protein</fullName>
    </submittedName>
</protein>
<name>A0ACC1HUD9_9FUNG</name>
<organism evidence="1 2">
    <name type="scientific">Spiromyces aspiralis</name>
    <dbReference type="NCBI Taxonomy" id="68401"/>
    <lineage>
        <taxon>Eukaryota</taxon>
        <taxon>Fungi</taxon>
        <taxon>Fungi incertae sedis</taxon>
        <taxon>Zoopagomycota</taxon>
        <taxon>Kickxellomycotina</taxon>
        <taxon>Kickxellomycetes</taxon>
        <taxon>Kickxellales</taxon>
        <taxon>Kickxellaceae</taxon>
        <taxon>Spiromyces</taxon>
    </lineage>
</organism>